<dbReference type="Proteomes" id="UP000681035">
    <property type="component" value="Chromosome"/>
</dbReference>
<accession>A0A810Q3M6</accession>
<name>A0A810Q3M6_9FIRM</name>
<dbReference type="InterPro" id="IPR010697">
    <property type="entry name" value="YspA"/>
</dbReference>
<dbReference type="AlphaFoldDB" id="A0A810Q3M6"/>
<dbReference type="RefSeq" id="WP_213541698.1">
    <property type="nucleotide sequence ID" value="NZ_AP023418.1"/>
</dbReference>
<keyword evidence="2" id="KW-1185">Reference proteome</keyword>
<dbReference type="Pfam" id="PF06908">
    <property type="entry name" value="YpsA"/>
    <property type="match status" value="1"/>
</dbReference>
<dbReference type="PANTHER" id="PTHR38440">
    <property type="entry name" value="UPF0398 PROTEIN YPSA"/>
    <property type="match status" value="1"/>
</dbReference>
<dbReference type="EMBL" id="AP023418">
    <property type="protein sequence ID" value="BCK80847.1"/>
    <property type="molecule type" value="Genomic_DNA"/>
</dbReference>
<evidence type="ECO:0008006" key="3">
    <source>
        <dbReference type="Google" id="ProtNLM"/>
    </source>
</evidence>
<dbReference type="Gene3D" id="3.40.50.450">
    <property type="match status" value="1"/>
</dbReference>
<organism evidence="1 2">
    <name type="scientific">Vescimonas coprocola</name>
    <dbReference type="NCBI Taxonomy" id="2714355"/>
    <lineage>
        <taxon>Bacteria</taxon>
        <taxon>Bacillati</taxon>
        <taxon>Bacillota</taxon>
        <taxon>Clostridia</taxon>
        <taxon>Eubacteriales</taxon>
        <taxon>Oscillospiraceae</taxon>
        <taxon>Vescimonas</taxon>
    </lineage>
</organism>
<dbReference type="SUPFAM" id="SSF102405">
    <property type="entry name" value="MCP/YpsA-like"/>
    <property type="match status" value="1"/>
</dbReference>
<reference evidence="1" key="1">
    <citation type="submission" date="2020-09" db="EMBL/GenBank/DDBJ databases">
        <title>New species isolated from human feces.</title>
        <authorList>
            <person name="Kitahara M."/>
            <person name="Shigeno Y."/>
            <person name="Shime M."/>
            <person name="Matsumoto Y."/>
            <person name="Nakamura S."/>
            <person name="Motooka D."/>
            <person name="Fukuoka S."/>
            <person name="Nishikawa H."/>
            <person name="Benno Y."/>
        </authorList>
    </citation>
    <scope>NUCLEOTIDE SEQUENCE</scope>
    <source>
        <strain evidence="1">MM50</strain>
    </source>
</reference>
<sequence>MRARPISCCFSGHRPGKLPWGDDEGDRRCLALKERLWNAMEAAYERGYRHFICGMAQGCDLYFCELALALRQLHGDVTVEAAIPCPSQAEGWPAEQRLRWQRLVAACDYETMVQQQYSPGCMQRRNRYMVDHASLLIAVHDGLPGGTRRTIEYALRRGIGIVDIPVG</sequence>
<gene>
    <name evidence="1" type="ORF">MM50RIKEN_06100</name>
</gene>
<proteinExistence type="predicted"/>
<protein>
    <recommendedName>
        <fullName evidence="3">DUF1273 domain-containing protein</fullName>
    </recommendedName>
</protein>
<dbReference type="PANTHER" id="PTHR38440:SF1">
    <property type="entry name" value="UPF0398 PROTEIN SPR0331"/>
    <property type="match status" value="1"/>
</dbReference>
<evidence type="ECO:0000313" key="2">
    <source>
        <dbReference type="Proteomes" id="UP000681035"/>
    </source>
</evidence>
<evidence type="ECO:0000313" key="1">
    <source>
        <dbReference type="EMBL" id="BCK80847.1"/>
    </source>
</evidence>
<dbReference type="KEGG" id="vcop:MM50RIKEN_06100"/>